<dbReference type="SUPFAM" id="SSF52283">
    <property type="entry name" value="Formate/glycerate dehydrogenase catalytic domain-like"/>
    <property type="match status" value="1"/>
</dbReference>
<dbReference type="InterPro" id="IPR006140">
    <property type="entry name" value="D-isomer_DH_NAD-bd"/>
</dbReference>
<dbReference type="InterPro" id="IPR006139">
    <property type="entry name" value="D-isomer_2_OHA_DH_cat_dom"/>
</dbReference>
<reference evidence="5" key="1">
    <citation type="submission" date="2023-01" db="EMBL/GenBank/DDBJ databases">
        <title>Colletotrichum chrysophilum M932 genome sequence.</title>
        <authorList>
            <person name="Baroncelli R."/>
        </authorList>
    </citation>
    <scope>NUCLEOTIDE SEQUENCE</scope>
    <source>
        <strain evidence="5">M932</strain>
    </source>
</reference>
<dbReference type="EMBL" id="JAQOWY010000272">
    <property type="protein sequence ID" value="KAK1845432.1"/>
    <property type="molecule type" value="Genomic_DNA"/>
</dbReference>
<evidence type="ECO:0000256" key="2">
    <source>
        <dbReference type="RuleBase" id="RU003719"/>
    </source>
</evidence>
<dbReference type="GO" id="GO:0016616">
    <property type="term" value="F:oxidoreductase activity, acting on the CH-OH group of donors, NAD or NADP as acceptor"/>
    <property type="evidence" value="ECO:0007669"/>
    <property type="project" value="InterPro"/>
</dbReference>
<dbReference type="SUPFAM" id="SSF51735">
    <property type="entry name" value="NAD(P)-binding Rossmann-fold domains"/>
    <property type="match status" value="1"/>
</dbReference>
<dbReference type="AlphaFoldDB" id="A0AAD9EF83"/>
<dbReference type="GO" id="GO:0140297">
    <property type="term" value="F:DNA-binding transcription factor binding"/>
    <property type="evidence" value="ECO:0007669"/>
    <property type="project" value="TreeGrafter"/>
</dbReference>
<keyword evidence="1 2" id="KW-0560">Oxidoreductase</keyword>
<proteinExistence type="inferred from homology"/>
<dbReference type="InterPro" id="IPR051638">
    <property type="entry name" value="CTBP_dehydrogenase"/>
</dbReference>
<dbReference type="InterPro" id="IPR029753">
    <property type="entry name" value="D-isomer_DH_CS"/>
</dbReference>
<evidence type="ECO:0000313" key="5">
    <source>
        <dbReference type="EMBL" id="KAK1845432.1"/>
    </source>
</evidence>
<dbReference type="GO" id="GO:0006357">
    <property type="term" value="P:regulation of transcription by RNA polymerase II"/>
    <property type="evidence" value="ECO:0007669"/>
    <property type="project" value="TreeGrafter"/>
</dbReference>
<evidence type="ECO:0000259" key="3">
    <source>
        <dbReference type="Pfam" id="PF00389"/>
    </source>
</evidence>
<dbReference type="PANTHER" id="PTHR46029">
    <property type="entry name" value="C-TERMINAL-BINDING PROTEIN"/>
    <property type="match status" value="1"/>
</dbReference>
<organism evidence="5 6">
    <name type="scientific">Colletotrichum chrysophilum</name>
    <dbReference type="NCBI Taxonomy" id="1836956"/>
    <lineage>
        <taxon>Eukaryota</taxon>
        <taxon>Fungi</taxon>
        <taxon>Dikarya</taxon>
        <taxon>Ascomycota</taxon>
        <taxon>Pezizomycotina</taxon>
        <taxon>Sordariomycetes</taxon>
        <taxon>Hypocreomycetidae</taxon>
        <taxon>Glomerellales</taxon>
        <taxon>Glomerellaceae</taxon>
        <taxon>Colletotrichum</taxon>
        <taxon>Colletotrichum gloeosporioides species complex</taxon>
    </lineage>
</organism>
<dbReference type="GO" id="GO:0001221">
    <property type="term" value="F:transcription coregulator binding"/>
    <property type="evidence" value="ECO:0007669"/>
    <property type="project" value="TreeGrafter"/>
</dbReference>
<dbReference type="GO" id="GO:0005634">
    <property type="term" value="C:nucleus"/>
    <property type="evidence" value="ECO:0007669"/>
    <property type="project" value="TreeGrafter"/>
</dbReference>
<comment type="caution">
    <text evidence="5">The sequence shown here is derived from an EMBL/GenBank/DDBJ whole genome shotgun (WGS) entry which is preliminary data.</text>
</comment>
<evidence type="ECO:0000256" key="1">
    <source>
        <dbReference type="ARBA" id="ARBA00023002"/>
    </source>
</evidence>
<name>A0AAD9EF83_9PEZI</name>
<dbReference type="PROSITE" id="PS00671">
    <property type="entry name" value="D_2_HYDROXYACID_DH_3"/>
    <property type="match status" value="1"/>
</dbReference>
<dbReference type="Proteomes" id="UP001243330">
    <property type="component" value="Unassembled WGS sequence"/>
</dbReference>
<dbReference type="GO" id="GO:0051287">
    <property type="term" value="F:NAD binding"/>
    <property type="evidence" value="ECO:0007669"/>
    <property type="project" value="InterPro"/>
</dbReference>
<sequence>MGSQIANDARPTYTILHTDGLYPDDNLEQEILRSKDQSYTVNYHQGHLSPAGVPTYKPWSTIDKSLRDKVDGISILKPDFTAADLELFPNLKLLVRMGVGYDKVDRIALDKRGVVLCNIPDYGTGEIADRAMALALSLRRGVIHHHDIQRGNPPAAWSPIDTPLISRIQNATFGILGLGLIGTAVALCAKAFGWKVLAYDPFAPNGIDKALGIDRTRDINELFRRSSTISVHCPATPKTINLVNYQLLSLMPRGGLLINTARGEVVNLDDVERCLRENILGGVGLDVVPDEPIPAEGPIHSLLQAYRDHEPWLVGRMVVTPHSAYQSPESLLDIRIKAAEVMRDNLIDKLNVNIISLRKV</sequence>
<evidence type="ECO:0000313" key="6">
    <source>
        <dbReference type="Proteomes" id="UP001243330"/>
    </source>
</evidence>
<comment type="similarity">
    <text evidence="2">Belongs to the D-isomer specific 2-hydroxyacid dehydrogenase family.</text>
</comment>
<dbReference type="Pfam" id="PF00389">
    <property type="entry name" value="2-Hacid_dh"/>
    <property type="match status" value="1"/>
</dbReference>
<dbReference type="GO" id="GO:0003714">
    <property type="term" value="F:transcription corepressor activity"/>
    <property type="evidence" value="ECO:0007669"/>
    <property type="project" value="TreeGrafter"/>
</dbReference>
<accession>A0AAD9EF83</accession>
<feature type="domain" description="D-isomer specific 2-hydroxyacid dehydrogenase NAD-binding" evidence="4">
    <location>
        <begin position="132"/>
        <end position="324"/>
    </location>
</feature>
<feature type="domain" description="D-isomer specific 2-hydroxyacid dehydrogenase catalytic" evidence="3">
    <location>
        <begin position="64"/>
        <end position="344"/>
    </location>
</feature>
<dbReference type="Gene3D" id="3.40.50.720">
    <property type="entry name" value="NAD(P)-binding Rossmann-like Domain"/>
    <property type="match status" value="2"/>
</dbReference>
<dbReference type="InterPro" id="IPR036291">
    <property type="entry name" value="NAD(P)-bd_dom_sf"/>
</dbReference>
<protein>
    <submittedName>
        <fullName evidence="5">Phosphoglycerate dehydrogenase</fullName>
    </submittedName>
</protein>
<keyword evidence="6" id="KW-1185">Reference proteome</keyword>
<evidence type="ECO:0000259" key="4">
    <source>
        <dbReference type="Pfam" id="PF02826"/>
    </source>
</evidence>
<dbReference type="PANTHER" id="PTHR46029:SF7">
    <property type="entry name" value="C-TERMINAL-BINDING PROTEIN"/>
    <property type="match status" value="1"/>
</dbReference>
<dbReference type="Pfam" id="PF02826">
    <property type="entry name" value="2-Hacid_dh_C"/>
    <property type="match status" value="1"/>
</dbReference>
<dbReference type="GO" id="GO:0003713">
    <property type="term" value="F:transcription coactivator activity"/>
    <property type="evidence" value="ECO:0007669"/>
    <property type="project" value="TreeGrafter"/>
</dbReference>
<gene>
    <name evidence="5" type="ORF">CCHR01_11928</name>
</gene>